<sequence length="550" mass="62654">MQFLCFLLASILFSFAWLSPVHTYPWVTFSSELASFGGGVALLALLFNKNVKIPRPQILMLGIALIPLCQWAFGLITDFSTAFLSSAYLFVFWLMIIAGYNLSLQAEQRERIMLGVSYLLLSISFISAIMAIIQWLNLEAYIDGIIQLKTSRPYANFGQPNNLATFLIMGLMGGLYLYEKRRLTLWLLIPASLVTLFAITLTQSRTSWVVCIFLFFYWIYKQYKNSPRFNFPRLLLWVGLYFVIAGYLLPVLTQLLSSSIDTGVTQTASIAQRAGSGHERLGMWVQILHAIADKPWFGYGWSQTSIAVVESIQFNTVQVWYNSAHNVLLDLLVWNGVPLGLLIIGYISLWLFWLNKNAKDITSIIAILMVCAILIHAMLEFPQRYAYFLLPMGFLLGLIQAQTPKLKGVTVNKNIIRFVGVCALVVVLLIWRDYKLYQDNSRLVFKNQQPTAEVLGSSKILVLTQFQQRLDWIALKPQVEMSEADLRLLGEMVKNKATPYNLKKYAQLLAYNQKLDEAEQQLVVLRQLYKQKVSLADIIELNKKAQVKKS</sequence>
<dbReference type="Pfam" id="PF15864">
    <property type="entry name" value="PglL_A"/>
    <property type="match status" value="1"/>
</dbReference>
<feature type="transmembrane region" description="Helical" evidence="5">
    <location>
        <begin position="385"/>
        <end position="403"/>
    </location>
</feature>
<feature type="transmembrane region" description="Helical" evidence="5">
    <location>
        <begin position="157"/>
        <end position="178"/>
    </location>
</feature>
<comment type="subcellular location">
    <subcellularLocation>
        <location evidence="1">Membrane</location>
        <topology evidence="1">Multi-pass membrane protein</topology>
    </subcellularLocation>
</comment>
<feature type="domain" description="Virulence factor membrane-bound polymerase C-terminal" evidence="7">
    <location>
        <begin position="366"/>
        <end position="532"/>
    </location>
</feature>
<evidence type="ECO:0000259" key="6">
    <source>
        <dbReference type="Pfam" id="PF04932"/>
    </source>
</evidence>
<feature type="transmembrane region" description="Helical" evidence="5">
    <location>
        <begin position="33"/>
        <end position="51"/>
    </location>
</feature>
<keyword evidence="2 5" id="KW-0812">Transmembrane</keyword>
<evidence type="ECO:0000256" key="4">
    <source>
        <dbReference type="ARBA" id="ARBA00023136"/>
    </source>
</evidence>
<organism evidence="9 10">
    <name type="scientific">Acinetobacter vivianii</name>
    <dbReference type="NCBI Taxonomy" id="1776742"/>
    <lineage>
        <taxon>Bacteria</taxon>
        <taxon>Pseudomonadati</taxon>
        <taxon>Pseudomonadota</taxon>
        <taxon>Gammaproteobacteria</taxon>
        <taxon>Moraxellales</taxon>
        <taxon>Moraxellaceae</taxon>
        <taxon>Acinetobacter</taxon>
    </lineage>
</organism>
<evidence type="ECO:0000313" key="9">
    <source>
        <dbReference type="EMBL" id="WDZ51503.1"/>
    </source>
</evidence>
<dbReference type="Pfam" id="PF11846">
    <property type="entry name" value="Wzy_C_2"/>
    <property type="match status" value="1"/>
</dbReference>
<evidence type="ECO:0000256" key="2">
    <source>
        <dbReference type="ARBA" id="ARBA00022692"/>
    </source>
</evidence>
<dbReference type="PANTHER" id="PTHR37422:SF13">
    <property type="entry name" value="LIPOPOLYSACCHARIDE BIOSYNTHESIS PROTEIN PA4999-RELATED"/>
    <property type="match status" value="1"/>
</dbReference>
<dbReference type="KEGG" id="aviv:LF296_01485"/>
<feature type="transmembrane region" description="Helical" evidence="5">
    <location>
        <begin position="415"/>
        <end position="431"/>
    </location>
</feature>
<feature type="transmembrane region" description="Helical" evidence="5">
    <location>
        <begin position="331"/>
        <end position="354"/>
    </location>
</feature>
<dbReference type="InterPro" id="IPR051533">
    <property type="entry name" value="WaaL-like"/>
</dbReference>
<evidence type="ECO:0000313" key="10">
    <source>
        <dbReference type="Proteomes" id="UP001199528"/>
    </source>
</evidence>
<feature type="transmembrane region" description="Helical" evidence="5">
    <location>
        <begin position="116"/>
        <end position="137"/>
    </location>
</feature>
<dbReference type="InterPro" id="IPR007016">
    <property type="entry name" value="O-antigen_ligase-rel_domated"/>
</dbReference>
<evidence type="ECO:0000256" key="5">
    <source>
        <dbReference type="SAM" id="Phobius"/>
    </source>
</evidence>
<dbReference type="InterPro" id="IPR021797">
    <property type="entry name" value="Wzy_C_2"/>
</dbReference>
<feature type="transmembrane region" description="Helical" evidence="5">
    <location>
        <begin position="58"/>
        <end position="76"/>
    </location>
</feature>
<accession>A0AAJ6P5F2</accession>
<dbReference type="GO" id="GO:0016020">
    <property type="term" value="C:membrane"/>
    <property type="evidence" value="ECO:0007669"/>
    <property type="project" value="UniProtKB-SubCell"/>
</dbReference>
<dbReference type="Pfam" id="PF04932">
    <property type="entry name" value="Wzy_C"/>
    <property type="match status" value="1"/>
</dbReference>
<reference evidence="9" key="1">
    <citation type="journal article" date="2022" name="Front Environ Sci">
        <title>Complete genome sequence analysis of a novel alkane-degrading bacterial strain, Acinetobacter vivianii KJ-1, and its diesel degradation ability.</title>
        <authorList>
            <person name="Zhang Y."/>
            <person name="Song F."/>
            <person name="Wang J."/>
            <person name="Zhao Q."/>
            <person name="Zheng L."/>
            <person name="Wang Z."/>
            <person name="Zhang X."/>
            <person name="Gao Y."/>
            <person name="Chen G."/>
            <person name="Huang Y."/>
        </authorList>
    </citation>
    <scope>NUCLEOTIDE SEQUENCE</scope>
    <source>
        <strain evidence="9">KJ-1</strain>
    </source>
</reference>
<evidence type="ECO:0000259" key="7">
    <source>
        <dbReference type="Pfam" id="PF11846"/>
    </source>
</evidence>
<dbReference type="RefSeq" id="WP_272655308.1">
    <property type="nucleotide sequence ID" value="NZ_CP085083.1"/>
</dbReference>
<feature type="transmembrane region" description="Helical" evidence="5">
    <location>
        <begin position="82"/>
        <end position="104"/>
    </location>
</feature>
<feature type="transmembrane region" description="Helical" evidence="5">
    <location>
        <begin position="361"/>
        <end position="379"/>
    </location>
</feature>
<name>A0AAJ6P5F2_9GAMM</name>
<feature type="domain" description="Protein glycosylation ligase" evidence="8">
    <location>
        <begin position="153"/>
        <end position="177"/>
    </location>
</feature>
<keyword evidence="4 5" id="KW-0472">Membrane</keyword>
<feature type="transmembrane region" description="Helical" evidence="5">
    <location>
        <begin position="235"/>
        <end position="256"/>
    </location>
</feature>
<dbReference type="EMBL" id="CP085083">
    <property type="protein sequence ID" value="WDZ51503.1"/>
    <property type="molecule type" value="Genomic_DNA"/>
</dbReference>
<proteinExistence type="predicted"/>
<dbReference type="InterPro" id="IPR031726">
    <property type="entry name" value="PglL_A"/>
</dbReference>
<evidence type="ECO:0000259" key="8">
    <source>
        <dbReference type="Pfam" id="PF15864"/>
    </source>
</evidence>
<feature type="transmembrane region" description="Helical" evidence="5">
    <location>
        <begin position="185"/>
        <end position="201"/>
    </location>
</feature>
<keyword evidence="3 5" id="KW-1133">Transmembrane helix</keyword>
<protein>
    <submittedName>
        <fullName evidence="9">Wzy polymerase domain-containing protein</fullName>
    </submittedName>
</protein>
<dbReference type="PANTHER" id="PTHR37422">
    <property type="entry name" value="TEICHURONIC ACID BIOSYNTHESIS PROTEIN TUAE"/>
    <property type="match status" value="1"/>
</dbReference>
<dbReference type="AlphaFoldDB" id="A0AAJ6P5F2"/>
<dbReference type="Proteomes" id="UP001199528">
    <property type="component" value="Chromosome"/>
</dbReference>
<evidence type="ECO:0000256" key="1">
    <source>
        <dbReference type="ARBA" id="ARBA00004141"/>
    </source>
</evidence>
<feature type="transmembrane region" description="Helical" evidence="5">
    <location>
        <begin position="207"/>
        <end position="223"/>
    </location>
</feature>
<feature type="domain" description="O-antigen ligase-related" evidence="6">
    <location>
        <begin position="191"/>
        <end position="344"/>
    </location>
</feature>
<evidence type="ECO:0000256" key="3">
    <source>
        <dbReference type="ARBA" id="ARBA00022989"/>
    </source>
</evidence>
<gene>
    <name evidence="9" type="ORF">LF296_01485</name>
</gene>
<reference evidence="9" key="2">
    <citation type="submission" date="2023-02" db="EMBL/GenBank/DDBJ databases">
        <authorList>
            <person name="Huang Y."/>
            <person name="Zhang Y."/>
            <person name="Zhang T."/>
            <person name="Wang J."/>
        </authorList>
    </citation>
    <scope>NUCLEOTIDE SEQUENCE</scope>
    <source>
        <strain evidence="9">KJ-1</strain>
    </source>
</reference>